<accession>A0A6N9YLY9</accession>
<feature type="binding site" evidence="9">
    <location>
        <position position="43"/>
    </location>
    <ligand>
        <name>FAD</name>
        <dbReference type="ChEBI" id="CHEBI:57692"/>
    </ligand>
</feature>
<dbReference type="InterPro" id="IPR023753">
    <property type="entry name" value="FAD/NAD-binding_dom"/>
</dbReference>
<evidence type="ECO:0000256" key="6">
    <source>
        <dbReference type="ARBA" id="ARBA00022857"/>
    </source>
</evidence>
<feature type="binding site" evidence="9">
    <location>
        <position position="22"/>
    </location>
    <ligand>
        <name>FAD</name>
        <dbReference type="ChEBI" id="CHEBI:57692"/>
    </ligand>
</feature>
<dbReference type="EC" id="1.18.1.2" evidence="3"/>
<evidence type="ECO:0000259" key="11">
    <source>
        <dbReference type="Pfam" id="PF07992"/>
    </source>
</evidence>
<dbReference type="GO" id="GO:0004324">
    <property type="term" value="F:ferredoxin-NADP+ reductase activity"/>
    <property type="evidence" value="ECO:0007669"/>
    <property type="project" value="UniProtKB-EC"/>
</dbReference>
<dbReference type="Gene3D" id="3.40.50.720">
    <property type="entry name" value="NAD(P)-binding Rossmann-like Domain"/>
    <property type="match status" value="1"/>
</dbReference>
<dbReference type="RefSeq" id="WP_163818724.1">
    <property type="nucleotide sequence ID" value="NZ_JAAGOB010000005.1"/>
</dbReference>
<feature type="binding site" evidence="10">
    <location>
        <begin position="202"/>
        <end position="203"/>
    </location>
    <ligand>
        <name>NADP(+)</name>
        <dbReference type="ChEBI" id="CHEBI:58349"/>
    </ligand>
</feature>
<evidence type="ECO:0000256" key="2">
    <source>
        <dbReference type="ARBA" id="ARBA00008312"/>
    </source>
</evidence>
<comment type="similarity">
    <text evidence="2">Belongs to the ferredoxin--NADP reductase type 1 family.</text>
</comment>
<evidence type="ECO:0000256" key="10">
    <source>
        <dbReference type="PIRSR" id="PIRSR000362-2"/>
    </source>
</evidence>
<evidence type="ECO:0000256" key="1">
    <source>
        <dbReference type="ARBA" id="ARBA00001974"/>
    </source>
</evidence>
<evidence type="ECO:0000256" key="4">
    <source>
        <dbReference type="ARBA" id="ARBA00022630"/>
    </source>
</evidence>
<dbReference type="InterPro" id="IPR036188">
    <property type="entry name" value="FAD/NAD-bd_sf"/>
</dbReference>
<evidence type="ECO:0000256" key="3">
    <source>
        <dbReference type="ARBA" id="ARBA00013223"/>
    </source>
</evidence>
<dbReference type="SUPFAM" id="SSF51971">
    <property type="entry name" value="Nucleotide-binding domain"/>
    <property type="match status" value="1"/>
</dbReference>
<protein>
    <recommendedName>
        <fullName evidence="3">ferredoxin--NADP(+) reductase</fullName>
        <ecNumber evidence="3">1.18.1.2</ecNumber>
    </recommendedName>
</protein>
<comment type="caution">
    <text evidence="12">The sequence shown here is derived from an EMBL/GenBank/DDBJ whole genome shotgun (WGS) entry which is preliminary data.</text>
</comment>
<comment type="cofactor">
    <cofactor evidence="1 9">
        <name>FAD</name>
        <dbReference type="ChEBI" id="CHEBI:57692"/>
    </cofactor>
</comment>
<keyword evidence="5 9" id="KW-0274">FAD</keyword>
<feature type="binding site" evidence="10">
    <location>
        <position position="214"/>
    </location>
    <ligand>
        <name>NADP(+)</name>
        <dbReference type="ChEBI" id="CHEBI:58349"/>
    </ligand>
</feature>
<evidence type="ECO:0000313" key="13">
    <source>
        <dbReference type="Proteomes" id="UP000469185"/>
    </source>
</evidence>
<gene>
    <name evidence="12" type="ORF">G1H11_11690</name>
</gene>
<dbReference type="AlphaFoldDB" id="A0A6N9YLY9"/>
<sequence>MVTTDRPRTTGRTAAIIGAGPAGLYLLANLLESDAFRRVDVFEAVPAPFGLVRYGVAPDHPKTRTITRVLAAGFEYTDAHYFGNVMVGRDVMLDELRHHYDVVVFSTGMRGDRTLGIPGEDLPGSIGASELVAWYTGHPDAPKVSLPDPLRSAVVIGAGNVALDVARILARDPASLRGTSMPRPVVDALAASTLTDVHLVARRGPAQAKFTSPELRELGKLDAVDVVVDSGDLVLDDADQAEVESRRQAATTVKVLHEWSERSPSGAPRRIHLHFWRRPLRVHGDAAVTGVDLEPTRDTAKPLQLSAELLIRAIGYRGRPVEGLPFDDERGIVPSVEGRVVDDGQQLRGVYVTGWLRRGPTGVIGTNRPDAGEVAASILGDLAHLPRAAGEPEELEASLAGREMHRLSWEDWHRLESYEAELGRPHGGDPIVVDDLETVLRVVERAAR</sequence>
<evidence type="ECO:0000256" key="7">
    <source>
        <dbReference type="ARBA" id="ARBA00023002"/>
    </source>
</evidence>
<keyword evidence="13" id="KW-1185">Reference proteome</keyword>
<organism evidence="12 13">
    <name type="scientific">Phytoactinopolyspora alkaliphila</name>
    <dbReference type="NCBI Taxonomy" id="1783498"/>
    <lineage>
        <taxon>Bacteria</taxon>
        <taxon>Bacillati</taxon>
        <taxon>Actinomycetota</taxon>
        <taxon>Actinomycetes</taxon>
        <taxon>Jiangellales</taxon>
        <taxon>Jiangellaceae</taxon>
        <taxon>Phytoactinopolyspora</taxon>
    </lineage>
</organism>
<comment type="catalytic activity">
    <reaction evidence="8">
        <text>2 reduced [2Fe-2S]-[ferredoxin] + NADP(+) + H(+) = 2 oxidized [2Fe-2S]-[ferredoxin] + NADPH</text>
        <dbReference type="Rhea" id="RHEA:20125"/>
        <dbReference type="Rhea" id="RHEA-COMP:10000"/>
        <dbReference type="Rhea" id="RHEA-COMP:10001"/>
        <dbReference type="ChEBI" id="CHEBI:15378"/>
        <dbReference type="ChEBI" id="CHEBI:33737"/>
        <dbReference type="ChEBI" id="CHEBI:33738"/>
        <dbReference type="ChEBI" id="CHEBI:57783"/>
        <dbReference type="ChEBI" id="CHEBI:58349"/>
        <dbReference type="EC" id="1.18.1.2"/>
    </reaction>
</comment>
<keyword evidence="6 10" id="KW-0521">NADP</keyword>
<dbReference type="InterPro" id="IPR055275">
    <property type="entry name" value="Ferredox_Rdtase"/>
</dbReference>
<dbReference type="PIRSF" id="PIRSF000362">
    <property type="entry name" value="FNR"/>
    <property type="match status" value="1"/>
</dbReference>
<feature type="binding site" evidence="9">
    <location>
        <position position="87"/>
    </location>
    <ligand>
        <name>FAD</name>
        <dbReference type="ChEBI" id="CHEBI:57692"/>
    </ligand>
</feature>
<keyword evidence="4" id="KW-0285">Flavoprotein</keyword>
<evidence type="ECO:0000256" key="8">
    <source>
        <dbReference type="ARBA" id="ARBA00047776"/>
    </source>
</evidence>
<evidence type="ECO:0000256" key="9">
    <source>
        <dbReference type="PIRSR" id="PIRSR000362-1"/>
    </source>
</evidence>
<evidence type="ECO:0000256" key="5">
    <source>
        <dbReference type="ARBA" id="ARBA00022827"/>
    </source>
</evidence>
<dbReference type="PANTHER" id="PTHR48467">
    <property type="entry name" value="GLUTAMATE SYNTHASE 1 [NADH], CHLOROPLASTIC-LIKE"/>
    <property type="match status" value="1"/>
</dbReference>
<dbReference type="Pfam" id="PF07992">
    <property type="entry name" value="Pyr_redox_2"/>
    <property type="match status" value="1"/>
</dbReference>
<dbReference type="Proteomes" id="UP000469185">
    <property type="component" value="Unassembled WGS sequence"/>
</dbReference>
<feature type="binding site" evidence="9">
    <location>
        <position position="355"/>
    </location>
    <ligand>
        <name>FAD</name>
        <dbReference type="ChEBI" id="CHEBI:57692"/>
    </ligand>
</feature>
<name>A0A6N9YLY9_9ACTN</name>
<dbReference type="PANTHER" id="PTHR48467:SF1">
    <property type="entry name" value="GLUTAMATE SYNTHASE 1 [NADH], CHLOROPLASTIC-LIKE"/>
    <property type="match status" value="1"/>
</dbReference>
<dbReference type="PRINTS" id="PR00419">
    <property type="entry name" value="ADXRDTASE"/>
</dbReference>
<dbReference type="Gene3D" id="3.50.50.60">
    <property type="entry name" value="FAD/NAD(P)-binding domain"/>
    <property type="match status" value="1"/>
</dbReference>
<feature type="binding site" evidence="9">
    <location>
        <begin position="362"/>
        <end position="364"/>
    </location>
    <ligand>
        <name>FAD</name>
        <dbReference type="ChEBI" id="CHEBI:57692"/>
    </ligand>
</feature>
<feature type="binding site" evidence="10">
    <location>
        <position position="362"/>
    </location>
    <ligand>
        <name>NADP(+)</name>
        <dbReference type="ChEBI" id="CHEBI:58349"/>
    </ligand>
</feature>
<dbReference type="EMBL" id="JAAGOB010000005">
    <property type="protein sequence ID" value="NED95972.1"/>
    <property type="molecule type" value="Genomic_DNA"/>
</dbReference>
<feature type="binding site" evidence="9">
    <location>
        <position position="51"/>
    </location>
    <ligand>
        <name>FAD</name>
        <dbReference type="ChEBI" id="CHEBI:57692"/>
    </ligand>
</feature>
<evidence type="ECO:0000313" key="12">
    <source>
        <dbReference type="EMBL" id="NED95972.1"/>
    </source>
</evidence>
<reference evidence="12 13" key="1">
    <citation type="submission" date="2020-02" db="EMBL/GenBank/DDBJ databases">
        <authorList>
            <person name="Li X.-J."/>
            <person name="Feng X.-M."/>
        </authorList>
    </citation>
    <scope>NUCLEOTIDE SEQUENCE [LARGE SCALE GENOMIC DNA]</scope>
    <source>
        <strain evidence="12 13">CGMCC 4.7225</strain>
    </source>
</reference>
<feature type="domain" description="FAD/NAD(P)-binding" evidence="11">
    <location>
        <begin position="15"/>
        <end position="171"/>
    </location>
</feature>
<keyword evidence="7" id="KW-0560">Oxidoreductase</keyword>
<dbReference type="InterPro" id="IPR021163">
    <property type="entry name" value="Ferredox_Rdtase_adrenod"/>
</dbReference>
<proteinExistence type="inferred from homology"/>